<dbReference type="EMBL" id="CP009896">
    <property type="protein sequence ID" value="AIY17396.1"/>
    <property type="molecule type" value="Genomic_DNA"/>
</dbReference>
<evidence type="ECO:0000313" key="2">
    <source>
        <dbReference type="EMBL" id="AIY17396.1"/>
    </source>
</evidence>
<dbReference type="STRING" id="2045.KR76_12680"/>
<sequence length="194" mass="20128">MGASVNPADLIIRNLRALHGALEHSVTIQATRLQELMDDLVARGALTRAEADHLVGQLVTTSRAYSQALLQVLDSVTTESRKVLAAPKVLTSPVRATAGLLVETVRQAPKLVVPGRRTPAPAPAPAAPAPAAAAAPDLPDVPDLADLTVAQAKPRLAGLDAAGLRRARAQEAAGKNRKGVLAEIDRLLARDPGA</sequence>
<reference evidence="2 3" key="1">
    <citation type="journal article" date="2015" name="Genome Announc.">
        <title>Complete Genome Sequence of Steroid-Transforming Nocardioides simplex VKM Ac-2033D.</title>
        <authorList>
            <person name="Shtratnikova V.Y."/>
            <person name="Schelkunov M.I."/>
            <person name="Pekov Y.A."/>
            <person name="Fokina V.V."/>
            <person name="Logacheva M.D."/>
            <person name="Sokolov S.L."/>
            <person name="Bragin E.Y."/>
            <person name="Ashapkin V.V."/>
            <person name="Donova M.V."/>
        </authorList>
    </citation>
    <scope>NUCLEOTIDE SEQUENCE [LARGE SCALE GENOMIC DNA]</scope>
    <source>
        <strain evidence="2 3">VKM Ac-2033D</strain>
    </source>
</reference>
<dbReference type="eggNOG" id="ENOG502ZV8N">
    <property type="taxonomic scope" value="Bacteria"/>
</dbReference>
<gene>
    <name evidence="2" type="ORF">KR76_12680</name>
</gene>
<dbReference type="AlphaFoldDB" id="A0A0A1DJ33"/>
<name>A0A0A1DJ33_NOCSI</name>
<protein>
    <submittedName>
        <fullName evidence="2">Uncharacterized protein</fullName>
    </submittedName>
</protein>
<evidence type="ECO:0000256" key="1">
    <source>
        <dbReference type="SAM" id="MobiDB-lite"/>
    </source>
</evidence>
<organism evidence="2 3">
    <name type="scientific">Nocardioides simplex</name>
    <name type="common">Arthrobacter simplex</name>
    <dbReference type="NCBI Taxonomy" id="2045"/>
    <lineage>
        <taxon>Bacteria</taxon>
        <taxon>Bacillati</taxon>
        <taxon>Actinomycetota</taxon>
        <taxon>Actinomycetes</taxon>
        <taxon>Propionibacteriales</taxon>
        <taxon>Nocardioidaceae</taxon>
        <taxon>Pimelobacter</taxon>
    </lineage>
</organism>
<dbReference type="GeneID" id="96609729"/>
<keyword evidence="3" id="KW-1185">Reference proteome</keyword>
<dbReference type="RefSeq" id="WP_038678728.1">
    <property type="nucleotide sequence ID" value="NZ_BJMC01000009.1"/>
</dbReference>
<dbReference type="KEGG" id="psim:KR76_12680"/>
<dbReference type="HOGENOM" id="CLU_1401216_0_0_11"/>
<dbReference type="Proteomes" id="UP000030300">
    <property type="component" value="Chromosome"/>
</dbReference>
<dbReference type="OrthoDB" id="3782731at2"/>
<accession>A0A0A1DJ33</accession>
<feature type="region of interest" description="Disordered" evidence="1">
    <location>
        <begin position="114"/>
        <end position="137"/>
    </location>
</feature>
<evidence type="ECO:0000313" key="3">
    <source>
        <dbReference type="Proteomes" id="UP000030300"/>
    </source>
</evidence>
<proteinExistence type="predicted"/>